<evidence type="ECO:0000256" key="3">
    <source>
        <dbReference type="SAM" id="SignalP"/>
    </source>
</evidence>
<keyword evidence="2" id="KW-0472">Membrane</keyword>
<dbReference type="Proteomes" id="UP000053477">
    <property type="component" value="Unassembled WGS sequence"/>
</dbReference>
<name>A0A0H2RLS2_9AGAM</name>
<evidence type="ECO:0000256" key="1">
    <source>
        <dbReference type="SAM" id="MobiDB-lite"/>
    </source>
</evidence>
<feature type="transmembrane region" description="Helical" evidence="2">
    <location>
        <begin position="170"/>
        <end position="194"/>
    </location>
</feature>
<evidence type="ECO:0000256" key="2">
    <source>
        <dbReference type="SAM" id="Phobius"/>
    </source>
</evidence>
<organism evidence="4 5">
    <name type="scientific">Schizopora paradoxa</name>
    <dbReference type="NCBI Taxonomy" id="27342"/>
    <lineage>
        <taxon>Eukaryota</taxon>
        <taxon>Fungi</taxon>
        <taxon>Dikarya</taxon>
        <taxon>Basidiomycota</taxon>
        <taxon>Agaricomycotina</taxon>
        <taxon>Agaricomycetes</taxon>
        <taxon>Hymenochaetales</taxon>
        <taxon>Schizoporaceae</taxon>
        <taxon>Schizopora</taxon>
    </lineage>
</organism>
<keyword evidence="5" id="KW-1185">Reference proteome</keyword>
<feature type="compositionally biased region" description="Low complexity" evidence="1">
    <location>
        <begin position="291"/>
        <end position="303"/>
    </location>
</feature>
<feature type="chain" id="PRO_5005201930" description="Cytochrome c domain-containing protein" evidence="3">
    <location>
        <begin position="18"/>
        <end position="427"/>
    </location>
</feature>
<protein>
    <recommendedName>
        <fullName evidence="6">Cytochrome c domain-containing protein</fullName>
    </recommendedName>
</protein>
<reference evidence="4 5" key="1">
    <citation type="submission" date="2015-04" db="EMBL/GenBank/DDBJ databases">
        <title>Complete genome sequence of Schizopora paradoxa KUC8140, a cosmopolitan wood degrader in East Asia.</title>
        <authorList>
            <consortium name="DOE Joint Genome Institute"/>
            <person name="Min B."/>
            <person name="Park H."/>
            <person name="Jang Y."/>
            <person name="Kim J.-J."/>
            <person name="Kim K.H."/>
            <person name="Pangilinan J."/>
            <person name="Lipzen A."/>
            <person name="Riley R."/>
            <person name="Grigoriev I.V."/>
            <person name="Spatafora J.W."/>
            <person name="Choi I.-G."/>
        </authorList>
    </citation>
    <scope>NUCLEOTIDE SEQUENCE [LARGE SCALE GENOMIC DNA]</scope>
    <source>
        <strain evidence="4 5">KUC8140</strain>
    </source>
</reference>
<accession>A0A0H2RLS2</accession>
<feature type="compositionally biased region" description="Polar residues" evidence="1">
    <location>
        <begin position="365"/>
        <end position="374"/>
    </location>
</feature>
<feature type="transmembrane region" description="Helical" evidence="2">
    <location>
        <begin position="404"/>
        <end position="424"/>
    </location>
</feature>
<dbReference type="InParanoid" id="A0A0H2RLS2"/>
<evidence type="ECO:0008006" key="6">
    <source>
        <dbReference type="Google" id="ProtNLM"/>
    </source>
</evidence>
<gene>
    <name evidence="4" type="ORF">SCHPADRAFT_853858</name>
</gene>
<dbReference type="STRING" id="27342.A0A0H2RLS2"/>
<feature type="signal peptide" evidence="3">
    <location>
        <begin position="1"/>
        <end position="17"/>
    </location>
</feature>
<dbReference type="EMBL" id="KQ085976">
    <property type="protein sequence ID" value="KLO12522.1"/>
    <property type="molecule type" value="Genomic_DNA"/>
</dbReference>
<evidence type="ECO:0000313" key="4">
    <source>
        <dbReference type="EMBL" id="KLO12522.1"/>
    </source>
</evidence>
<sequence>MTLTVLASVSLFALVSTARPLRRAEEELLSFHQPSEYNKAVRTVLESGAEDSKAIRECLSCHDDVQIRLSTVEEVQDYLSVVDEESVKALVLVEEQSFHSSDEKDLLDVLQRMDMEKGRHTPVSDEQIEKIISMSLDPVPAEEDNQMQKAEPPSTMETEVQSEPGYSTPVVVITASCIASLLALACVGVALYVVEVLKRNVFTSHLAWDMLPNLEKKADGDGGQSGVQTEQRGLLVDVTDSESVLVSEKAIDWDRGLLSPRPLHKSVSQTSIGTEKSEQELDEKFYDVASSASSSPYSTPALPTMLLPSEDSEKPTEGIKASHRSLPASAVPEMQEVDYFPGGFPSRPTWSVRAAEAKLRKVESNSELSQSGASASRRPYGAAPQFDAALAMQLRPGMGINADAAWLVRFVMAVFGWCAVLVSGRRE</sequence>
<feature type="region of interest" description="Disordered" evidence="1">
    <location>
        <begin position="291"/>
        <end position="317"/>
    </location>
</feature>
<feature type="region of interest" description="Disordered" evidence="1">
    <location>
        <begin position="361"/>
        <end position="380"/>
    </location>
</feature>
<keyword evidence="2" id="KW-0812">Transmembrane</keyword>
<keyword evidence="3" id="KW-0732">Signal</keyword>
<dbReference type="AlphaFoldDB" id="A0A0H2RLS2"/>
<keyword evidence="2" id="KW-1133">Transmembrane helix</keyword>
<dbReference type="OrthoDB" id="2686083at2759"/>
<proteinExistence type="predicted"/>
<evidence type="ECO:0000313" key="5">
    <source>
        <dbReference type="Proteomes" id="UP000053477"/>
    </source>
</evidence>